<comment type="caution">
    <text evidence="3">The sequence shown here is derived from an EMBL/GenBank/DDBJ whole genome shotgun (WGS) entry which is preliminary data.</text>
</comment>
<dbReference type="PRINTS" id="PR01398">
    <property type="entry name" value="ISCHRISMTASE"/>
</dbReference>
<dbReference type="InterPro" id="IPR000868">
    <property type="entry name" value="Isochorismatase-like_dom"/>
</dbReference>
<evidence type="ECO:0000313" key="4">
    <source>
        <dbReference type="Proteomes" id="UP000468735"/>
    </source>
</evidence>
<evidence type="ECO:0000256" key="1">
    <source>
        <dbReference type="ARBA" id="ARBA00022801"/>
    </source>
</evidence>
<dbReference type="PIRSF" id="PIRSF001111">
    <property type="entry name" value="Isochorismatase"/>
    <property type="match status" value="1"/>
</dbReference>
<dbReference type="PANTHER" id="PTHR43540">
    <property type="entry name" value="PEROXYUREIDOACRYLATE/UREIDOACRYLATE AMIDOHYDROLASE-RELATED"/>
    <property type="match status" value="1"/>
</dbReference>
<dbReference type="InterPro" id="IPR050272">
    <property type="entry name" value="Isochorismatase-like_hydrls"/>
</dbReference>
<accession>A0A6H9YMC5</accession>
<dbReference type="EMBL" id="WBMT01000010">
    <property type="protein sequence ID" value="KAB2346960.1"/>
    <property type="molecule type" value="Genomic_DNA"/>
</dbReference>
<dbReference type="OrthoDB" id="5794853at2"/>
<dbReference type="AlphaFoldDB" id="A0A6H9YMC5"/>
<sequence>MPIPEIPSYPMPRAHDVPENTAPWAVRPERAVLLIHDMQRYFVRFFPQGVPPVTDLVRNVRQLLQACREMNVPVAYTAQPGSMSDEQRGLLKDIWGAGMSADPDHRAIIDELAPAPGERIFTKWRYSAFHNSDLLDYLVRAGRDQLVVCGIYAHVGCLITACDAFSHDIETFLVADAIADFTEEYHRLALWYAAERCAGTPLTSGVLASINDRHPAGVEGAIS</sequence>
<dbReference type="PANTHER" id="PTHR43540:SF3">
    <property type="entry name" value="ENTEROBACTIN SYNTHASE COMPONENT B"/>
    <property type="match status" value="1"/>
</dbReference>
<protein>
    <submittedName>
        <fullName evidence="3">Isochorismatase family protein</fullName>
    </submittedName>
</protein>
<keyword evidence="1" id="KW-0378">Hydrolase</keyword>
<dbReference type="GO" id="GO:0008908">
    <property type="term" value="F:isochorismatase activity"/>
    <property type="evidence" value="ECO:0007669"/>
    <property type="project" value="InterPro"/>
</dbReference>
<name>A0A6H9YMC5_9ACTN</name>
<dbReference type="InterPro" id="IPR036380">
    <property type="entry name" value="Isochorismatase-like_sf"/>
</dbReference>
<dbReference type="SUPFAM" id="SSF52499">
    <property type="entry name" value="Isochorismatase-like hydrolases"/>
    <property type="match status" value="1"/>
</dbReference>
<gene>
    <name evidence="3" type="ORF">F8566_22490</name>
</gene>
<feature type="domain" description="Isochorismatase-like" evidence="2">
    <location>
        <begin position="32"/>
        <end position="198"/>
    </location>
</feature>
<keyword evidence="4" id="KW-1185">Reference proteome</keyword>
<dbReference type="RefSeq" id="WP_151562922.1">
    <property type="nucleotide sequence ID" value="NZ_WBMT01000010.1"/>
</dbReference>
<dbReference type="Pfam" id="PF00857">
    <property type="entry name" value="Isochorismatase"/>
    <property type="match status" value="1"/>
</dbReference>
<evidence type="ECO:0000259" key="2">
    <source>
        <dbReference type="Pfam" id="PF00857"/>
    </source>
</evidence>
<dbReference type="Gene3D" id="3.40.50.850">
    <property type="entry name" value="Isochorismatase-like"/>
    <property type="match status" value="1"/>
</dbReference>
<dbReference type="Proteomes" id="UP000468735">
    <property type="component" value="Unassembled WGS sequence"/>
</dbReference>
<evidence type="ECO:0000313" key="3">
    <source>
        <dbReference type="EMBL" id="KAB2346960.1"/>
    </source>
</evidence>
<proteinExistence type="predicted"/>
<organism evidence="3 4">
    <name type="scientific">Actinomadura rudentiformis</name>
    <dbReference type="NCBI Taxonomy" id="359158"/>
    <lineage>
        <taxon>Bacteria</taxon>
        <taxon>Bacillati</taxon>
        <taxon>Actinomycetota</taxon>
        <taxon>Actinomycetes</taxon>
        <taxon>Streptosporangiales</taxon>
        <taxon>Thermomonosporaceae</taxon>
        <taxon>Actinomadura</taxon>
    </lineage>
</organism>
<dbReference type="InterPro" id="IPR016291">
    <property type="entry name" value="Isochorismatase"/>
</dbReference>
<reference evidence="3 4" key="1">
    <citation type="submission" date="2019-09" db="EMBL/GenBank/DDBJ databases">
        <title>Actinomadura physcomitrii sp. nov., a novel actinomycete isolated from moss [Physcomitrium sphaericum (Ludw) Fuernr].</title>
        <authorList>
            <person name="Zhuang X."/>
            <person name="Liu C."/>
        </authorList>
    </citation>
    <scope>NUCLEOTIDE SEQUENCE [LARGE SCALE GENOMIC DNA]</scope>
    <source>
        <strain evidence="3 4">HMC1</strain>
    </source>
</reference>